<evidence type="ECO:0000313" key="1">
    <source>
        <dbReference type="EMBL" id="PHX57329.1"/>
    </source>
</evidence>
<protein>
    <submittedName>
        <fullName evidence="1">Uncharacterized protein</fullName>
    </submittedName>
</protein>
<sequence length="115" mass="13198">MTTITIEVPDELSEQLALLGEQLPELLRLCVEQPVLPSRTYRYILNFLASAPTAEEIAAFRPTPEMQERLRILVTRSKAGELTNAEQLELDEYDRIEHLVIMLKMGNLPYLTRQS</sequence>
<accession>A0A2G4F6G1</accession>
<reference evidence="1" key="1">
    <citation type="submission" date="2017-10" db="EMBL/GenBank/DDBJ databases">
        <title>Draft genome sequence of the planktic cyanobacteria Tychonema bourrellyi isolated from alpine lentic freshwater.</title>
        <authorList>
            <person name="Tett A."/>
            <person name="Armanini F."/>
            <person name="Asnicar F."/>
            <person name="Boscaini A."/>
            <person name="Pasolli E."/>
            <person name="Zolfo M."/>
            <person name="Donati C."/>
            <person name="Salmaso N."/>
            <person name="Segata N."/>
        </authorList>
    </citation>
    <scope>NUCLEOTIDE SEQUENCE</scope>
    <source>
        <strain evidence="1">FEM_GT703</strain>
    </source>
</reference>
<gene>
    <name evidence="1" type="ORF">CP500_000685</name>
</gene>
<evidence type="ECO:0000313" key="2">
    <source>
        <dbReference type="Proteomes" id="UP000226442"/>
    </source>
</evidence>
<organism evidence="1 2">
    <name type="scientific">Tychonema bourrellyi FEM_GT703</name>
    <dbReference type="NCBI Taxonomy" id="2040638"/>
    <lineage>
        <taxon>Bacteria</taxon>
        <taxon>Bacillati</taxon>
        <taxon>Cyanobacteriota</taxon>
        <taxon>Cyanophyceae</taxon>
        <taxon>Oscillatoriophycideae</taxon>
        <taxon>Oscillatoriales</taxon>
        <taxon>Microcoleaceae</taxon>
        <taxon>Tychonema</taxon>
    </lineage>
</organism>
<dbReference type="RefSeq" id="WP_096829665.1">
    <property type="nucleotide sequence ID" value="NZ_NXIB02000002.1"/>
</dbReference>
<dbReference type="Proteomes" id="UP000226442">
    <property type="component" value="Unassembled WGS sequence"/>
</dbReference>
<name>A0A2G4F6G1_9CYAN</name>
<dbReference type="OrthoDB" id="426336at2"/>
<dbReference type="EMBL" id="NXIB02000002">
    <property type="protein sequence ID" value="PHX57329.1"/>
    <property type="molecule type" value="Genomic_DNA"/>
</dbReference>
<dbReference type="AlphaFoldDB" id="A0A2G4F6G1"/>
<comment type="caution">
    <text evidence="1">The sequence shown here is derived from an EMBL/GenBank/DDBJ whole genome shotgun (WGS) entry which is preliminary data.</text>
</comment>
<proteinExistence type="predicted"/>
<keyword evidence="2" id="KW-1185">Reference proteome</keyword>